<dbReference type="PRINTS" id="PR00368">
    <property type="entry name" value="FADPNR"/>
</dbReference>
<dbReference type="InterPro" id="IPR050260">
    <property type="entry name" value="FAD-bd_OxRdtase"/>
</dbReference>
<dbReference type="Proteomes" id="UP001454086">
    <property type="component" value="Unassembled WGS sequence"/>
</dbReference>
<evidence type="ECO:0000313" key="7">
    <source>
        <dbReference type="Proteomes" id="UP001454086"/>
    </source>
</evidence>
<dbReference type="PRINTS" id="PR00469">
    <property type="entry name" value="PNDRDTASEII"/>
</dbReference>
<dbReference type="InterPro" id="IPR036188">
    <property type="entry name" value="FAD/NAD-bd_sf"/>
</dbReference>
<comment type="caution">
    <text evidence="6">The sequence shown here is derived from an EMBL/GenBank/DDBJ whole genome shotgun (WGS) entry which is preliminary data.</text>
</comment>
<keyword evidence="2" id="KW-0285">Flavoprotein</keyword>
<dbReference type="Pfam" id="PF18267">
    <property type="entry name" value="Rubredoxin_C"/>
    <property type="match status" value="1"/>
</dbReference>
<dbReference type="EMBL" id="JBBMFM010000081">
    <property type="protein sequence ID" value="MEQ2426959.1"/>
    <property type="molecule type" value="Genomic_DNA"/>
</dbReference>
<accession>A0ABV1DCT2</accession>
<evidence type="ECO:0000313" key="6">
    <source>
        <dbReference type="EMBL" id="MEQ2426959.1"/>
    </source>
</evidence>
<dbReference type="Gene3D" id="3.50.50.60">
    <property type="entry name" value="FAD/NAD(P)-binding domain"/>
    <property type="match status" value="2"/>
</dbReference>
<keyword evidence="7" id="KW-1185">Reference proteome</keyword>
<feature type="domain" description="FAD/NAD(P)-binding" evidence="4">
    <location>
        <begin position="2"/>
        <end position="290"/>
    </location>
</feature>
<dbReference type="Pfam" id="PF07992">
    <property type="entry name" value="Pyr_redox_2"/>
    <property type="match status" value="1"/>
</dbReference>
<keyword evidence="3" id="KW-0274">FAD</keyword>
<dbReference type="InterPro" id="IPR023753">
    <property type="entry name" value="FAD/NAD-binding_dom"/>
</dbReference>
<dbReference type="SUPFAM" id="SSF51905">
    <property type="entry name" value="FAD/NAD(P)-binding domain"/>
    <property type="match status" value="1"/>
</dbReference>
<evidence type="ECO:0000256" key="1">
    <source>
        <dbReference type="ARBA" id="ARBA00001974"/>
    </source>
</evidence>
<dbReference type="InterPro" id="IPR041575">
    <property type="entry name" value="Rubredoxin_C"/>
</dbReference>
<evidence type="ECO:0000256" key="2">
    <source>
        <dbReference type="ARBA" id="ARBA00022630"/>
    </source>
</evidence>
<comment type="cofactor">
    <cofactor evidence="1">
        <name>FAD</name>
        <dbReference type="ChEBI" id="CHEBI:57692"/>
    </cofactor>
</comment>
<name>A0ABV1DCT2_9FIRM</name>
<dbReference type="PANTHER" id="PTHR43429">
    <property type="entry name" value="PYRIDINE NUCLEOTIDE-DISULFIDE OXIDOREDUCTASE DOMAIN-CONTAINING"/>
    <property type="match status" value="1"/>
</dbReference>
<dbReference type="PANTHER" id="PTHR43429:SF3">
    <property type="entry name" value="NITRITE REDUCTASE [NAD(P)H]"/>
    <property type="match status" value="1"/>
</dbReference>
<organism evidence="6 7">
    <name type="scientific">Enterocloster hominis</name>
    <name type="common">ex Hitch et al. 2024</name>
    <dbReference type="NCBI Taxonomy" id="1917870"/>
    <lineage>
        <taxon>Bacteria</taxon>
        <taxon>Bacillati</taxon>
        <taxon>Bacillota</taxon>
        <taxon>Clostridia</taxon>
        <taxon>Lachnospirales</taxon>
        <taxon>Lachnospiraceae</taxon>
        <taxon>Enterocloster</taxon>
    </lineage>
</organism>
<reference evidence="6 7" key="1">
    <citation type="submission" date="2024-03" db="EMBL/GenBank/DDBJ databases">
        <title>Human intestinal bacterial collection.</title>
        <authorList>
            <person name="Pauvert C."/>
            <person name="Hitch T.C.A."/>
            <person name="Clavel T."/>
        </authorList>
    </citation>
    <scope>NUCLEOTIDE SEQUENCE [LARGE SCALE GENOMIC DNA]</scope>
    <source>
        <strain evidence="6 7">CLA-SR-H021</strain>
    </source>
</reference>
<dbReference type="InterPro" id="IPR016156">
    <property type="entry name" value="FAD/NAD-linked_Rdtase_dimer_sf"/>
</dbReference>
<evidence type="ECO:0000259" key="5">
    <source>
        <dbReference type="Pfam" id="PF18267"/>
    </source>
</evidence>
<protein>
    <submittedName>
        <fullName evidence="6">FAD-dependent oxidoreductase</fullName>
    </submittedName>
</protein>
<proteinExistence type="predicted"/>
<dbReference type="Gene3D" id="3.30.390.30">
    <property type="match status" value="1"/>
</dbReference>
<sequence>MRYVVLGASAAGVNGVRQLRKQCPEAEIILVSKDSTVYSRCILHHYLGNMRTKEELCFAEEDFEDRYKVDWRKGVSCTALDDKEKKVILSDGTSISYDRLLIATGSHTLLPPVKGLLETEGVYGFHNLDEVESIKKWAGKAEHIVVMGGGLTGLDAAVGFLHLGKKADLVEMEGHLLAKQLDARSSKTYEEAMENEGIRLHLGVGIREVCSENGTITSLKLTDGTELACDMLVVTAGVRPNIDFLKGSGVECDQFGLVIDRYGQTSVPDIYGAGDVTGRSPIWPAAVKQGMVAAVNMAMDDAQEGRRATMEDFFASKSTMNFLDIPTMSLGIPERPDHSYEVVLEDRDGIYRKVIHKNGKIYGAILQGDLSYGGVLTQLIASKIDISKVKKPLFEIDYSDFFHTKDNFEFYYEEA</sequence>
<gene>
    <name evidence="6" type="ORF">WMQ36_18480</name>
</gene>
<evidence type="ECO:0000259" key="4">
    <source>
        <dbReference type="Pfam" id="PF07992"/>
    </source>
</evidence>
<feature type="domain" description="NADH-rubredoxin oxidoreductase C-terminal" evidence="5">
    <location>
        <begin position="319"/>
        <end position="384"/>
    </location>
</feature>
<evidence type="ECO:0000256" key="3">
    <source>
        <dbReference type="ARBA" id="ARBA00022827"/>
    </source>
</evidence>
<dbReference type="RefSeq" id="WP_040382542.1">
    <property type="nucleotide sequence ID" value="NZ_JBBMFM010000081.1"/>
</dbReference>